<dbReference type="STRING" id="4795.A0A225VF51"/>
<accession>A0A225VF51</accession>
<sequence>MVLPWLKPWKKLCCRLATMDMKAVLTSTFTKVAKQATAAVKCLNASSSKWLVLAREQMVACYGTQLALFTLCETRWNSMQNCFASLLRVRTALDMMASNYRTSPGFPSALNVFNDGTFWSALEKADHVIAPLSEASYRVQHDENTLSDEVISFRDIYVGFNGSRAGLIKCVEDLWEQCEQPLLLLTYVLNPLTVEVARVLVDKTDENKRSAEMEAQLALRGDNAVEVEQRLQNSRVPAKIASSTQLGKFAVYYYRHLIGDNFGSIRGDLAKWIANELTSCNVREIDNDVVRIWQNSAKEHPLSLLPSLAIRLLSVAVNTATT</sequence>
<comment type="caution">
    <text evidence="1">The sequence shown here is derived from an EMBL/GenBank/DDBJ whole genome shotgun (WGS) entry which is preliminary data.</text>
</comment>
<organism evidence="1 2">
    <name type="scientific">Phytophthora megakarya</name>
    <dbReference type="NCBI Taxonomy" id="4795"/>
    <lineage>
        <taxon>Eukaryota</taxon>
        <taxon>Sar</taxon>
        <taxon>Stramenopiles</taxon>
        <taxon>Oomycota</taxon>
        <taxon>Peronosporomycetes</taxon>
        <taxon>Peronosporales</taxon>
        <taxon>Peronosporaceae</taxon>
        <taxon>Phytophthora</taxon>
    </lineage>
</organism>
<evidence type="ECO:0000313" key="2">
    <source>
        <dbReference type="Proteomes" id="UP000198211"/>
    </source>
</evidence>
<dbReference type="EMBL" id="NBNE01005712">
    <property type="protein sequence ID" value="OWZ03120.1"/>
    <property type="molecule type" value="Genomic_DNA"/>
</dbReference>
<dbReference type="SUPFAM" id="SSF53098">
    <property type="entry name" value="Ribonuclease H-like"/>
    <property type="match status" value="1"/>
</dbReference>
<protein>
    <submittedName>
        <fullName evidence="1">Uncharacterized protein</fullName>
    </submittedName>
</protein>
<gene>
    <name evidence="1" type="ORF">PHMEG_00025207</name>
</gene>
<dbReference type="Proteomes" id="UP000198211">
    <property type="component" value="Unassembled WGS sequence"/>
</dbReference>
<dbReference type="OrthoDB" id="121607at2759"/>
<dbReference type="InterPro" id="IPR012337">
    <property type="entry name" value="RNaseH-like_sf"/>
</dbReference>
<name>A0A225VF51_9STRA</name>
<reference evidence="2" key="1">
    <citation type="submission" date="2017-03" db="EMBL/GenBank/DDBJ databases">
        <title>Phytopthora megakarya and P. palmivora, two closely related causual agents of cacao black pod achieved similar genome size and gene model numbers by different mechanisms.</title>
        <authorList>
            <person name="Ali S."/>
            <person name="Shao J."/>
            <person name="Larry D.J."/>
            <person name="Kronmiller B."/>
            <person name="Shen D."/>
            <person name="Strem M.D."/>
            <person name="Melnick R.L."/>
            <person name="Guiltinan M.J."/>
            <person name="Tyler B.M."/>
            <person name="Meinhardt L.W."/>
            <person name="Bailey B.A."/>
        </authorList>
    </citation>
    <scope>NUCLEOTIDE SEQUENCE [LARGE SCALE GENOMIC DNA]</scope>
    <source>
        <strain evidence="2">zdho120</strain>
    </source>
</reference>
<dbReference type="AlphaFoldDB" id="A0A225VF51"/>
<keyword evidence="2" id="KW-1185">Reference proteome</keyword>
<proteinExistence type="predicted"/>
<evidence type="ECO:0000313" key="1">
    <source>
        <dbReference type="EMBL" id="OWZ03120.1"/>
    </source>
</evidence>